<feature type="domain" description="Gingipain" evidence="3">
    <location>
        <begin position="267"/>
        <end position="627"/>
    </location>
</feature>
<dbReference type="InterPro" id="IPR013783">
    <property type="entry name" value="Ig-like_fold"/>
</dbReference>
<proteinExistence type="predicted"/>
<feature type="region of interest" description="Disordered" evidence="2">
    <location>
        <begin position="1"/>
        <end position="32"/>
    </location>
</feature>
<dbReference type="InterPro" id="IPR001769">
    <property type="entry name" value="Gingipain"/>
</dbReference>
<comment type="caution">
    <text evidence="5">The sequence shown here is derived from an EMBL/GenBank/DDBJ whole genome shotgun (WGS) entry which is preliminary data.</text>
</comment>
<dbReference type="GO" id="GO:0006508">
    <property type="term" value="P:proteolysis"/>
    <property type="evidence" value="ECO:0007669"/>
    <property type="project" value="InterPro"/>
</dbReference>
<dbReference type="Gene3D" id="3.40.50.1460">
    <property type="match status" value="1"/>
</dbReference>
<dbReference type="Pfam" id="PF01364">
    <property type="entry name" value="Peptidase_C25"/>
    <property type="match status" value="1"/>
</dbReference>
<dbReference type="EMBL" id="DRIG01000014">
    <property type="protein sequence ID" value="HEC77716.1"/>
    <property type="molecule type" value="Genomic_DNA"/>
</dbReference>
<name>A0A9C9EKZ4_UNCW3</name>
<dbReference type="Gene3D" id="2.60.40.4070">
    <property type="match status" value="1"/>
</dbReference>
<evidence type="ECO:0000259" key="4">
    <source>
        <dbReference type="Pfam" id="PF08126"/>
    </source>
</evidence>
<dbReference type="Gene3D" id="2.60.40.10">
    <property type="entry name" value="Immunoglobulins"/>
    <property type="match status" value="1"/>
</dbReference>
<evidence type="ECO:0000256" key="1">
    <source>
        <dbReference type="ARBA" id="ARBA00022729"/>
    </source>
</evidence>
<feature type="domain" description="Gingipain propeptide" evidence="4">
    <location>
        <begin position="77"/>
        <end position="244"/>
    </location>
</feature>
<dbReference type="InterPro" id="IPR012600">
    <property type="entry name" value="Propeptide_C25"/>
</dbReference>
<protein>
    <recommendedName>
        <fullName evidence="7">T9SS type A sorting domain-containing protein</fullName>
    </recommendedName>
</protein>
<keyword evidence="1" id="KW-0732">Signal</keyword>
<dbReference type="Gene3D" id="3.40.50.10390">
    <property type="entry name" value="Gingipain r, domain 1"/>
    <property type="match status" value="1"/>
</dbReference>
<dbReference type="InterPro" id="IPR029030">
    <property type="entry name" value="Caspase-like_dom_sf"/>
</dbReference>
<gene>
    <name evidence="5" type="ORF">ENI34_01060</name>
</gene>
<dbReference type="Pfam" id="PF08126">
    <property type="entry name" value="Propeptide_C25"/>
    <property type="match status" value="1"/>
</dbReference>
<dbReference type="AlphaFoldDB" id="A0A9C9EKZ4"/>
<sequence>MQQAKKRNNKNSTKKSKKSKNRKADHRKQKRNRVFNDRLTKEMIVMFTIWFCLVSASETNLNLRFSENKIRIQKYGDFDIILYDNGLNNIGKQGYPSLPVLSILIAAPFNTADADIEIKNIEWRNIPGEFNIYPIQPPLPLSDIQVESKFVPPDINIYEKDLPYPAEIVSYRGIGNRAEFKLVKVLLCPFQYFPKTKKLNFVEQVTLRITYKTTASCKPRTHFQIKSIANSIKKMVINPEDVDKCLPLEYHGGKGSPYLNEGDYKEVYITSTSLAPLLDPIVDWRTKQGIPCTTVTVSNIISTYPGWDAPEKIRNFIKDADTTWGTLYFTLAGDTGAVPTRILINQLGSTVATDLYFSDLDSTWDADGDHIYAEEEDSSACDWFSDVFVGRLATSTEEHINTFLWKIFTYEKNPPSGYLKKCLLPASYLWPPYGADQVNDSIANCTPADWQDSKLYEMLGNVNHQITLDSLNVGFGFVHFGGHGNLNGIYWDEGVDTFLYNTDVPLLNNGDKLGVYNSIACFPGGFDTDTSVLNDDCLAENLMNCPTGGPVAVIMNSRVGLGTPPSMGPSEKLDLEFYRKVFREGTYIIGDAHSTSKDVYVPASDTAEHYLFCILELNLFGDPAMPMWLDTPLELFVDHPDSITTTQNEILITVTDSRAPVPNALVCLMSKQGEIYEYDYTDANGQVLFTINPTIPDTLWVTTTAKNHLPYEGYSIIYEGNPGVEEESSSGVFTLTTPCPSIIDKSVIINYSIPERNDVCITVLDVTGRNLGTLVNCRQKKGRHILVWDGTINTGKLSAGIYFLKLRCGCRTAVKKIIIL</sequence>
<dbReference type="GO" id="GO:0004197">
    <property type="term" value="F:cysteine-type endopeptidase activity"/>
    <property type="evidence" value="ECO:0007669"/>
    <property type="project" value="InterPro"/>
</dbReference>
<dbReference type="SUPFAM" id="SSF52129">
    <property type="entry name" value="Caspase-like"/>
    <property type="match status" value="1"/>
</dbReference>
<evidence type="ECO:0000313" key="6">
    <source>
        <dbReference type="Proteomes" id="UP000885826"/>
    </source>
</evidence>
<evidence type="ECO:0000259" key="3">
    <source>
        <dbReference type="Pfam" id="PF01364"/>
    </source>
</evidence>
<dbReference type="InterPro" id="IPR029031">
    <property type="entry name" value="Gingipain_N_sf"/>
</dbReference>
<organism evidence="5 6">
    <name type="scientific">candidate division WOR-3 bacterium</name>
    <dbReference type="NCBI Taxonomy" id="2052148"/>
    <lineage>
        <taxon>Bacteria</taxon>
        <taxon>Bacteria division WOR-3</taxon>
    </lineage>
</organism>
<evidence type="ECO:0000256" key="2">
    <source>
        <dbReference type="SAM" id="MobiDB-lite"/>
    </source>
</evidence>
<dbReference type="Proteomes" id="UP000885826">
    <property type="component" value="Unassembled WGS sequence"/>
</dbReference>
<accession>A0A9C9EKZ4</accession>
<evidence type="ECO:0008006" key="7">
    <source>
        <dbReference type="Google" id="ProtNLM"/>
    </source>
</evidence>
<reference evidence="5" key="1">
    <citation type="journal article" date="2020" name="mSystems">
        <title>Genome- and Community-Level Interaction Insights into Carbon Utilization and Element Cycling Functions of Hydrothermarchaeota in Hydrothermal Sediment.</title>
        <authorList>
            <person name="Zhou Z."/>
            <person name="Liu Y."/>
            <person name="Xu W."/>
            <person name="Pan J."/>
            <person name="Luo Z.H."/>
            <person name="Li M."/>
        </authorList>
    </citation>
    <scope>NUCLEOTIDE SEQUENCE</scope>
    <source>
        <strain evidence="5">HyVt-388</strain>
    </source>
</reference>
<evidence type="ECO:0000313" key="5">
    <source>
        <dbReference type="EMBL" id="HEC77716.1"/>
    </source>
</evidence>
<dbReference type="Gene3D" id="2.60.40.3800">
    <property type="match status" value="1"/>
</dbReference>
<dbReference type="InterPro" id="IPR038490">
    <property type="entry name" value="Gingipain_propep_sf"/>
</dbReference>